<dbReference type="PANTHER" id="PTHR31562:SF9">
    <property type="entry name" value="GLYCOSYLTRANSFERASE FAMILY 8 PROTEIN"/>
    <property type="match status" value="1"/>
</dbReference>
<dbReference type="Proteomes" id="UP000483820">
    <property type="component" value="Chromosome V"/>
</dbReference>
<dbReference type="InterPro" id="IPR004988">
    <property type="entry name" value="DUF273"/>
</dbReference>
<dbReference type="InterPro" id="IPR029044">
    <property type="entry name" value="Nucleotide-diphossugar_trans"/>
</dbReference>
<keyword evidence="1" id="KW-0812">Transmembrane</keyword>
<dbReference type="PANTHER" id="PTHR31562">
    <property type="entry name" value="PROTEIN CBG18972"/>
    <property type="match status" value="1"/>
</dbReference>
<evidence type="ECO:0008006" key="4">
    <source>
        <dbReference type="Google" id="ProtNLM"/>
    </source>
</evidence>
<organism evidence="2 3">
    <name type="scientific">Caenorhabditis remanei</name>
    <name type="common">Caenorhabditis vulgaris</name>
    <dbReference type="NCBI Taxonomy" id="31234"/>
    <lineage>
        <taxon>Eukaryota</taxon>
        <taxon>Metazoa</taxon>
        <taxon>Ecdysozoa</taxon>
        <taxon>Nematoda</taxon>
        <taxon>Chromadorea</taxon>
        <taxon>Rhabditida</taxon>
        <taxon>Rhabditina</taxon>
        <taxon>Rhabditomorpha</taxon>
        <taxon>Rhabditoidea</taxon>
        <taxon>Rhabditidae</taxon>
        <taxon>Peloderinae</taxon>
        <taxon>Caenorhabditis</taxon>
    </lineage>
</organism>
<proteinExistence type="predicted"/>
<sequence>MLDHKTHYQNDRKSIQIPHKTYLGILVVFTIIFCFFSYSPIPRSSRNITQKFNSTNYEIPSERIGIAAVITNDTNIQAYEIALKSVECYAKVQGYSFILARDSEYKCQNKDKFFRRHCVVSKILSNYSTLLFLDADIGVVNPKKRIEEYLDDNIDITFYDRHFNFEVAMGSYILKNTPYAKQFFEEFAAYESKLPNSVHGTDNGALHGTGWVRDAWLTSGVWSPDRDFMLHGWKTKELTVTPTGAIKATEMSWSKWYNPFSGEIELAKCFIGNTTWSYNVKLIQDKQSVDAGLMEYEKKVSYNRIRQMGKIFELMNRET</sequence>
<reference evidence="2 3" key="1">
    <citation type="submission" date="2019-12" db="EMBL/GenBank/DDBJ databases">
        <title>Chromosome-level assembly of the Caenorhabditis remanei genome.</title>
        <authorList>
            <person name="Teterina A.A."/>
            <person name="Willis J.H."/>
            <person name="Phillips P.C."/>
        </authorList>
    </citation>
    <scope>NUCLEOTIDE SEQUENCE [LARGE SCALE GENOMIC DNA]</scope>
    <source>
        <strain evidence="2 3">PX506</strain>
        <tissue evidence="2">Whole organism</tissue>
    </source>
</reference>
<dbReference type="GeneID" id="9810809"/>
<dbReference type="EMBL" id="WUAV01000005">
    <property type="protein sequence ID" value="KAF1751404.1"/>
    <property type="molecule type" value="Genomic_DNA"/>
</dbReference>
<dbReference type="CTD" id="9810809"/>
<evidence type="ECO:0000256" key="1">
    <source>
        <dbReference type="SAM" id="Phobius"/>
    </source>
</evidence>
<dbReference type="Gene3D" id="3.90.550.10">
    <property type="entry name" value="Spore Coat Polysaccharide Biosynthesis Protein SpsA, Chain A"/>
    <property type="match status" value="1"/>
</dbReference>
<feature type="transmembrane region" description="Helical" evidence="1">
    <location>
        <begin position="21"/>
        <end position="41"/>
    </location>
</feature>
<name>A0A6A5G9T9_CAERE</name>
<protein>
    <recommendedName>
        <fullName evidence="4">Nucleotide-diphospho-sugar transferase domain-containing protein</fullName>
    </recommendedName>
</protein>
<dbReference type="KEGG" id="crq:GCK72_017958"/>
<dbReference type="AlphaFoldDB" id="A0A6A5G9T9"/>
<accession>A0A6A5G9T9</accession>
<keyword evidence="1" id="KW-0472">Membrane</keyword>
<dbReference type="Pfam" id="PF03314">
    <property type="entry name" value="DUF273"/>
    <property type="match status" value="2"/>
</dbReference>
<gene>
    <name evidence="2" type="ORF">GCK72_017958</name>
</gene>
<dbReference type="RefSeq" id="XP_053581237.1">
    <property type="nucleotide sequence ID" value="XM_053732324.1"/>
</dbReference>
<keyword evidence="1" id="KW-1133">Transmembrane helix</keyword>
<comment type="caution">
    <text evidence="2">The sequence shown here is derived from an EMBL/GenBank/DDBJ whole genome shotgun (WGS) entry which is preliminary data.</text>
</comment>
<evidence type="ECO:0000313" key="2">
    <source>
        <dbReference type="EMBL" id="KAF1751404.1"/>
    </source>
</evidence>
<evidence type="ECO:0000313" key="3">
    <source>
        <dbReference type="Proteomes" id="UP000483820"/>
    </source>
</evidence>